<dbReference type="Gene3D" id="2.40.10.220">
    <property type="entry name" value="predicted glycosyltransferase like domains"/>
    <property type="match status" value="1"/>
</dbReference>
<gene>
    <name evidence="6" type="ORF">BTO28_15085</name>
</gene>
<comment type="caution">
    <text evidence="6">The sequence shown here is derived from an EMBL/GenBank/DDBJ whole genome shotgun (WGS) entry which is preliminary data.</text>
</comment>
<evidence type="ECO:0000313" key="7">
    <source>
        <dbReference type="Proteomes" id="UP000188613"/>
    </source>
</evidence>
<name>A0A1V2A4J9_9BACI</name>
<sequence length="220" mass="24873">MLKAGVTIMLEPFDATDKKEEYRCKVVDVEQGKIFIGDPVNIETNRSVFMLDGMQLAVNFIDPASSSAIYMFRTEVIGRVKKNIPMLMLHDPGITEYIRVQRREYVRVQTAIDIAVQIEGQPSFAAVTEDLSAGGTAVIMPDNAKAEEGVSACLYAVIPTKNGENHYLELAASLVRIYSHDKSDRRIASFEFRDIGHTEQKFLMRYCFEQQLQLRKKGLE</sequence>
<dbReference type="STRING" id="1714355.BTO28_15085"/>
<dbReference type="AlphaFoldDB" id="A0A1V2A4J9"/>
<keyword evidence="1" id="KW-0973">c-di-GMP</keyword>
<dbReference type="Pfam" id="PF07238">
    <property type="entry name" value="PilZ"/>
    <property type="match status" value="1"/>
</dbReference>
<dbReference type="Proteomes" id="UP000188613">
    <property type="component" value="Unassembled WGS sequence"/>
</dbReference>
<keyword evidence="7" id="KW-1185">Reference proteome</keyword>
<protein>
    <recommendedName>
        <fullName evidence="8">Pilus assembly protein PilZ</fullName>
    </recommendedName>
</protein>
<evidence type="ECO:0000313" key="6">
    <source>
        <dbReference type="EMBL" id="OMP65941.1"/>
    </source>
</evidence>
<feature type="domain" description="PilZ" evidence="4">
    <location>
        <begin position="101"/>
        <end position="209"/>
    </location>
</feature>
<reference evidence="6 7" key="1">
    <citation type="submission" date="2016-12" db="EMBL/GenBank/DDBJ databases">
        <title>Domibacillus sp. SAB 38T whole genome sequencing.</title>
        <authorList>
            <person name="Verma A."/>
            <person name="Ojha A.K."/>
            <person name="Krishnamurthi S."/>
        </authorList>
    </citation>
    <scope>NUCLEOTIDE SEQUENCE [LARGE SCALE GENOMIC DNA]</scope>
    <source>
        <strain evidence="6 7">SAB 38</strain>
    </source>
</reference>
<evidence type="ECO:0000256" key="2">
    <source>
        <dbReference type="ARBA" id="ARBA00022741"/>
    </source>
</evidence>
<accession>A0A1V2A4J9</accession>
<dbReference type="EMBL" id="MSFI01000029">
    <property type="protein sequence ID" value="OMP65941.1"/>
    <property type="molecule type" value="Genomic_DNA"/>
</dbReference>
<dbReference type="Gene3D" id="2.30.110.10">
    <property type="entry name" value="Electron Transport, Fmn-binding Protein, Chain A"/>
    <property type="match status" value="1"/>
</dbReference>
<dbReference type="InterPro" id="IPR012349">
    <property type="entry name" value="Split_barrel_FMN-bd"/>
</dbReference>
<dbReference type="InterPro" id="IPR009875">
    <property type="entry name" value="PilZ_domain"/>
</dbReference>
<dbReference type="GO" id="GO:0035438">
    <property type="term" value="F:cyclic-di-GMP binding"/>
    <property type="evidence" value="ECO:0007669"/>
    <property type="project" value="InterPro"/>
</dbReference>
<evidence type="ECO:0000259" key="5">
    <source>
        <dbReference type="Pfam" id="PF12945"/>
    </source>
</evidence>
<feature type="domain" description="Type III secretion system flagellar brake protein YcgR PilZN" evidence="5">
    <location>
        <begin position="5"/>
        <end position="92"/>
    </location>
</feature>
<dbReference type="SUPFAM" id="SSF141371">
    <property type="entry name" value="PilZ domain-like"/>
    <property type="match status" value="2"/>
</dbReference>
<evidence type="ECO:0000256" key="1">
    <source>
        <dbReference type="ARBA" id="ARBA00022636"/>
    </source>
</evidence>
<evidence type="ECO:0000256" key="3">
    <source>
        <dbReference type="ARBA" id="ARBA00023143"/>
    </source>
</evidence>
<evidence type="ECO:0008006" key="8">
    <source>
        <dbReference type="Google" id="ProtNLM"/>
    </source>
</evidence>
<keyword evidence="2" id="KW-0547">Nucleotide-binding</keyword>
<keyword evidence="3" id="KW-0975">Bacterial flagellum</keyword>
<organism evidence="6 7">
    <name type="scientific">Domibacillus epiphyticus</name>
    <dbReference type="NCBI Taxonomy" id="1714355"/>
    <lineage>
        <taxon>Bacteria</taxon>
        <taxon>Bacillati</taxon>
        <taxon>Bacillota</taxon>
        <taxon>Bacilli</taxon>
        <taxon>Bacillales</taxon>
        <taxon>Bacillaceae</taxon>
        <taxon>Domibacillus</taxon>
    </lineage>
</organism>
<evidence type="ECO:0000259" key="4">
    <source>
        <dbReference type="Pfam" id="PF07238"/>
    </source>
</evidence>
<proteinExistence type="predicted"/>
<dbReference type="InterPro" id="IPR009926">
    <property type="entry name" value="T3SS_YcgR_PilZN"/>
</dbReference>
<dbReference type="Pfam" id="PF12945">
    <property type="entry name" value="PilZNR"/>
    <property type="match status" value="1"/>
</dbReference>